<dbReference type="CDD" id="cd18604">
    <property type="entry name" value="ABC_6TM_VMR1_D2_like"/>
    <property type="match status" value="1"/>
</dbReference>
<feature type="transmembrane region" description="Helical" evidence="8">
    <location>
        <begin position="460"/>
        <end position="482"/>
    </location>
</feature>
<evidence type="ECO:0000256" key="1">
    <source>
        <dbReference type="ARBA" id="ARBA00004370"/>
    </source>
</evidence>
<evidence type="ECO:0000256" key="2">
    <source>
        <dbReference type="ARBA" id="ARBA00022448"/>
    </source>
</evidence>
<feature type="transmembrane region" description="Helical" evidence="8">
    <location>
        <begin position="23"/>
        <end position="40"/>
    </location>
</feature>
<evidence type="ECO:0000256" key="6">
    <source>
        <dbReference type="ARBA" id="ARBA00022989"/>
    </source>
</evidence>
<feature type="transmembrane region" description="Helical" evidence="8">
    <location>
        <begin position="550"/>
        <end position="572"/>
    </location>
</feature>
<evidence type="ECO:0000313" key="11">
    <source>
        <dbReference type="EMBL" id="TFK44030.1"/>
    </source>
</evidence>
<name>A0A5C3MFM1_9AGAR</name>
<dbReference type="PROSITE" id="PS00211">
    <property type="entry name" value="ABC_TRANSPORTER_1"/>
    <property type="match status" value="2"/>
</dbReference>
<protein>
    <submittedName>
        <fullName evidence="11">Multidrug resistance-associated ABC transporter</fullName>
    </submittedName>
</protein>
<dbReference type="InterPro" id="IPR003593">
    <property type="entry name" value="AAA+_ATPase"/>
</dbReference>
<dbReference type="PROSITE" id="PS50929">
    <property type="entry name" value="ABC_TM1F"/>
    <property type="match status" value="2"/>
</dbReference>
<dbReference type="CDD" id="cd03250">
    <property type="entry name" value="ABCC_MRP_domain1"/>
    <property type="match status" value="1"/>
</dbReference>
<dbReference type="SMART" id="SM00382">
    <property type="entry name" value="AAA"/>
    <property type="match status" value="2"/>
</dbReference>
<keyword evidence="12" id="KW-1185">Reference proteome</keyword>
<evidence type="ECO:0000256" key="5">
    <source>
        <dbReference type="ARBA" id="ARBA00022840"/>
    </source>
</evidence>
<keyword evidence="4" id="KW-0547">Nucleotide-binding</keyword>
<feature type="transmembrane region" description="Helical" evidence="8">
    <location>
        <begin position="165"/>
        <end position="186"/>
    </location>
</feature>
<dbReference type="InterPro" id="IPR036640">
    <property type="entry name" value="ABC1_TM_sf"/>
</dbReference>
<evidence type="ECO:0000256" key="7">
    <source>
        <dbReference type="ARBA" id="ARBA00023136"/>
    </source>
</evidence>
<dbReference type="GO" id="GO:0140359">
    <property type="term" value="F:ABC-type transporter activity"/>
    <property type="evidence" value="ECO:0007669"/>
    <property type="project" value="InterPro"/>
</dbReference>
<dbReference type="InterPro" id="IPR050173">
    <property type="entry name" value="ABC_transporter_C-like"/>
</dbReference>
<dbReference type="GO" id="GO:0005524">
    <property type="term" value="F:ATP binding"/>
    <property type="evidence" value="ECO:0007669"/>
    <property type="project" value="UniProtKB-KW"/>
</dbReference>
<feature type="transmembrane region" description="Helical" evidence="8">
    <location>
        <begin position="136"/>
        <end position="153"/>
    </location>
</feature>
<dbReference type="InterPro" id="IPR017871">
    <property type="entry name" value="ABC_transporter-like_CS"/>
</dbReference>
<dbReference type="GO" id="GO:0016020">
    <property type="term" value="C:membrane"/>
    <property type="evidence" value="ECO:0007669"/>
    <property type="project" value="UniProtKB-SubCell"/>
</dbReference>
<keyword evidence="2" id="KW-0813">Transport</keyword>
<feature type="domain" description="ABC transmembrane type-1" evidence="10">
    <location>
        <begin position="310"/>
        <end position="609"/>
    </location>
</feature>
<feature type="transmembrane region" description="Helical" evidence="8">
    <location>
        <begin position="348"/>
        <end position="371"/>
    </location>
</feature>
<keyword evidence="5" id="KW-0067">ATP-binding</keyword>
<dbReference type="CDD" id="cd18596">
    <property type="entry name" value="ABC_6TM_VMR1_D1_like"/>
    <property type="match status" value="1"/>
</dbReference>
<evidence type="ECO:0000259" key="10">
    <source>
        <dbReference type="PROSITE" id="PS50929"/>
    </source>
</evidence>
<dbReference type="SUPFAM" id="SSF52540">
    <property type="entry name" value="P-loop containing nucleoside triphosphate hydrolases"/>
    <property type="match status" value="2"/>
</dbReference>
<accession>A0A5C3MFM1</accession>
<dbReference type="Gene3D" id="1.20.1560.10">
    <property type="entry name" value="ABC transporter type 1, transmembrane domain"/>
    <property type="match status" value="2"/>
</dbReference>
<dbReference type="PANTHER" id="PTHR24223">
    <property type="entry name" value="ATP-BINDING CASSETTE SUB-FAMILY C"/>
    <property type="match status" value="1"/>
</dbReference>
<reference evidence="11 12" key="1">
    <citation type="journal article" date="2019" name="Nat. Ecol. Evol.">
        <title>Megaphylogeny resolves global patterns of mushroom evolution.</title>
        <authorList>
            <person name="Varga T."/>
            <person name="Krizsan K."/>
            <person name="Foldi C."/>
            <person name="Dima B."/>
            <person name="Sanchez-Garcia M."/>
            <person name="Sanchez-Ramirez S."/>
            <person name="Szollosi G.J."/>
            <person name="Szarkandi J.G."/>
            <person name="Papp V."/>
            <person name="Albert L."/>
            <person name="Andreopoulos W."/>
            <person name="Angelini C."/>
            <person name="Antonin V."/>
            <person name="Barry K.W."/>
            <person name="Bougher N.L."/>
            <person name="Buchanan P."/>
            <person name="Buyck B."/>
            <person name="Bense V."/>
            <person name="Catcheside P."/>
            <person name="Chovatia M."/>
            <person name="Cooper J."/>
            <person name="Damon W."/>
            <person name="Desjardin D."/>
            <person name="Finy P."/>
            <person name="Geml J."/>
            <person name="Haridas S."/>
            <person name="Hughes K."/>
            <person name="Justo A."/>
            <person name="Karasinski D."/>
            <person name="Kautmanova I."/>
            <person name="Kiss B."/>
            <person name="Kocsube S."/>
            <person name="Kotiranta H."/>
            <person name="LaButti K.M."/>
            <person name="Lechner B.E."/>
            <person name="Liimatainen K."/>
            <person name="Lipzen A."/>
            <person name="Lukacs Z."/>
            <person name="Mihaltcheva S."/>
            <person name="Morgado L.N."/>
            <person name="Niskanen T."/>
            <person name="Noordeloos M.E."/>
            <person name="Ohm R.A."/>
            <person name="Ortiz-Santana B."/>
            <person name="Ovrebo C."/>
            <person name="Racz N."/>
            <person name="Riley R."/>
            <person name="Savchenko A."/>
            <person name="Shiryaev A."/>
            <person name="Soop K."/>
            <person name="Spirin V."/>
            <person name="Szebenyi C."/>
            <person name="Tomsovsky M."/>
            <person name="Tulloss R.E."/>
            <person name="Uehling J."/>
            <person name="Grigoriev I.V."/>
            <person name="Vagvolgyi C."/>
            <person name="Papp T."/>
            <person name="Martin F.M."/>
            <person name="Miettinen O."/>
            <person name="Hibbett D.S."/>
            <person name="Nagy L.G."/>
        </authorList>
    </citation>
    <scope>NUCLEOTIDE SEQUENCE [LARGE SCALE GENOMIC DNA]</scope>
    <source>
        <strain evidence="11 12">CBS 166.37</strain>
    </source>
</reference>
<dbReference type="EMBL" id="ML213590">
    <property type="protein sequence ID" value="TFK44030.1"/>
    <property type="molecule type" value="Genomic_DNA"/>
</dbReference>
<dbReference type="PANTHER" id="PTHR24223:SF415">
    <property type="entry name" value="FI20190P1"/>
    <property type="match status" value="1"/>
</dbReference>
<organism evidence="11 12">
    <name type="scientific">Crucibulum laeve</name>
    <dbReference type="NCBI Taxonomy" id="68775"/>
    <lineage>
        <taxon>Eukaryota</taxon>
        <taxon>Fungi</taxon>
        <taxon>Dikarya</taxon>
        <taxon>Basidiomycota</taxon>
        <taxon>Agaricomycotina</taxon>
        <taxon>Agaricomycetes</taxon>
        <taxon>Agaricomycetidae</taxon>
        <taxon>Agaricales</taxon>
        <taxon>Agaricineae</taxon>
        <taxon>Nidulariaceae</taxon>
        <taxon>Crucibulum</taxon>
    </lineage>
</organism>
<evidence type="ECO:0000259" key="9">
    <source>
        <dbReference type="PROSITE" id="PS50893"/>
    </source>
</evidence>
<dbReference type="CDD" id="cd03244">
    <property type="entry name" value="ABCC_MRP_domain2"/>
    <property type="match status" value="1"/>
</dbReference>
<sequence length="1590" mass="177749">MLLPSVCSSGVFDFWDPCVLKEWSIAPPALFVLALCIYHIPLPSFMKRWTTTAKLPFQPFLTLSEAEALENSEGIVLDDFPPLHGTLAGQDPQQKSKFTRWSIPVVSIGTAEFLYWTSSFVRSWYKESSSPSPKVFSALLAAIWLYTVIRPMAKPTSTAPMDLLSIYVLLLAGNIAQLGGLLFQHAVSSVPLVIDRTLAAYAVHSILISLALAVLMRMPLAIPMKDNSMDKKKSEDTPEDYTTVWGWITFAWVYPLIKYGRNNLVNEDDVWNLSVTMRSKPVFIKFNEIRKSTLLRRLLAANSYDIMMDFALTILKVVLTYAGPFFLKRILDAIDTAEYNPSLRPTAYVYAFLAFVVSLVRAQVVVQQIWFGRRASIRVRSALMATIYEKSLKRKDLSGAISGKMEKESEAAQTEEGKSGADIGKIVNLMEGDAGQLSETIAEAHEIYGAPLEVLIAAVYLYQLLGTSAFTGFTVMVLFWPVNRFISARGTRIRQSLSAVRDRRTAALAELIGAIKFIKLFAWEEHWIKRVLDIRESELRWRIKSRINSLIFNVLWLLTPALISIISLLTYVLRGNEMTVGTGFTAIALFHMIQNPISTIPTWVVRIIQTGVSLDRISAFLREPEVSPQVSSLIQDISGTSDLSDDGLGLVNATLIWNSAKEGKQDAESQPHRDEDRRFELKDINTRLPEGRLTIVTGPTASGKSALLLALLGEMTLLEGQIMFQKDPSRVDDHGLIHTVSYAAQTPWLQHRSIKENITFGYPYDQERYDQVIEACALRHDLEILEDGDSTEIGARGVTLSGGQKARVALARAVYARTKYVLLDDPLNAVDSDTARILYESLICGPLLAGRTVVLVTHQVALVLPAAHYVVSMLNGRVNYQGTVEELQSRGLLHNIPAYLAIPDSNQEHHRPNDIIDDDKVEGQKTSGVKAPRKLVEDEHRETGSVKLHVYSSYLKASSYWIWVFLIINIIIHQLLQVAEKLWIKVWGEAYTQNLSYHNLLNPLLVMEQAASRYLSQSNTALFGIRFPSTEEDPLFYAWVFAVIGLVNVFVCVVDVAGQFVAGFRASRVLFRNLLGTIMRGSFRFHDTTPQGRILNRFGSDFDTIDSSIAWSIQTMNNVITNLLAAVITVAVVFPSYLIPAACIGYIYRELAISYLHTGRDLRRMAANTRSPIFSDFTELLEGIVTVRAFCAERRFLAGLHRKLDTTSKMSYMFWMTNRWLILYYDILGALALLVTMLFSISKLSNGAGLAGLCITSTMMLTGAVDWTCQLWAMLEVDLNSMERIVEYMDIPQEPPAIVDSHRPPASWPSSSKNRDLLSVENLVVKYAPELPNILHNISFALRSGERVGLLGRTGSGKSTLAMSLLRFVHPVNGRIVIDGIDISTIGTHDLRSRITFIPQDAALFSGSLRDNLDPFGEYDDSECLNALYRVHLIARPNVIPETTSNAIAVEILDSSRPSTVSISLDTEISAGGINFSHGQKQLIALARALLRRSNIVILDEATSSIDFETDNKIQMTIREEFRDSLLLTVAHRLRTVIDYDRLIVLDGGKISEFDTPWNLIQKDKGIFRNMCLKSGLFEELHAAAQVNSK</sequence>
<dbReference type="InterPro" id="IPR027417">
    <property type="entry name" value="P-loop_NTPase"/>
</dbReference>
<feature type="domain" description="ABC transmembrane type-1" evidence="10">
    <location>
        <begin position="999"/>
        <end position="1276"/>
    </location>
</feature>
<feature type="transmembrane region" description="Helical" evidence="8">
    <location>
        <begin position="198"/>
        <end position="220"/>
    </location>
</feature>
<dbReference type="GO" id="GO:0016887">
    <property type="term" value="F:ATP hydrolysis activity"/>
    <property type="evidence" value="ECO:0007669"/>
    <property type="project" value="InterPro"/>
</dbReference>
<proteinExistence type="predicted"/>
<dbReference type="SUPFAM" id="SSF90123">
    <property type="entry name" value="ABC transporter transmembrane region"/>
    <property type="match status" value="2"/>
</dbReference>
<feature type="transmembrane region" description="Helical" evidence="8">
    <location>
        <begin position="306"/>
        <end position="327"/>
    </location>
</feature>
<keyword evidence="7 8" id="KW-0472">Membrane</keyword>
<keyword evidence="3 8" id="KW-0812">Transmembrane</keyword>
<dbReference type="InterPro" id="IPR011527">
    <property type="entry name" value="ABC1_TM_dom"/>
</dbReference>
<dbReference type="OrthoDB" id="6500128at2759"/>
<dbReference type="FunFam" id="3.40.50.300:FF:001354">
    <property type="entry name" value="ATP-binding cassette (ABC) transporter, putative"/>
    <property type="match status" value="1"/>
</dbReference>
<keyword evidence="6 8" id="KW-1133">Transmembrane helix</keyword>
<comment type="subcellular location">
    <subcellularLocation>
        <location evidence="1">Membrane</location>
    </subcellularLocation>
</comment>
<evidence type="ECO:0000256" key="4">
    <source>
        <dbReference type="ARBA" id="ARBA00022741"/>
    </source>
</evidence>
<evidence type="ECO:0000313" key="12">
    <source>
        <dbReference type="Proteomes" id="UP000308652"/>
    </source>
</evidence>
<evidence type="ECO:0000256" key="8">
    <source>
        <dbReference type="SAM" id="Phobius"/>
    </source>
</evidence>
<feature type="transmembrane region" description="Helical" evidence="8">
    <location>
        <begin position="1123"/>
        <end position="1148"/>
    </location>
</feature>
<dbReference type="STRING" id="68775.A0A5C3MFM1"/>
<dbReference type="InterPro" id="IPR003439">
    <property type="entry name" value="ABC_transporter-like_ATP-bd"/>
</dbReference>
<dbReference type="Proteomes" id="UP000308652">
    <property type="component" value="Unassembled WGS sequence"/>
</dbReference>
<feature type="domain" description="ABC transporter" evidence="9">
    <location>
        <begin position="651"/>
        <end position="900"/>
    </location>
</feature>
<dbReference type="Gene3D" id="3.40.50.300">
    <property type="entry name" value="P-loop containing nucleotide triphosphate hydrolases"/>
    <property type="match status" value="2"/>
</dbReference>
<dbReference type="PROSITE" id="PS50893">
    <property type="entry name" value="ABC_TRANSPORTER_2"/>
    <property type="match status" value="2"/>
</dbReference>
<gene>
    <name evidence="11" type="ORF">BDQ12DRAFT_640444</name>
</gene>
<feature type="transmembrane region" description="Helical" evidence="8">
    <location>
        <begin position="960"/>
        <end position="979"/>
    </location>
</feature>
<dbReference type="Pfam" id="PF00005">
    <property type="entry name" value="ABC_tran"/>
    <property type="match status" value="2"/>
</dbReference>
<dbReference type="Pfam" id="PF00664">
    <property type="entry name" value="ABC_membrane"/>
    <property type="match status" value="2"/>
</dbReference>
<evidence type="ECO:0000256" key="3">
    <source>
        <dbReference type="ARBA" id="ARBA00022692"/>
    </source>
</evidence>
<feature type="domain" description="ABC transporter" evidence="9">
    <location>
        <begin position="1318"/>
        <end position="1573"/>
    </location>
</feature>
<feature type="transmembrane region" description="Helical" evidence="8">
    <location>
        <begin position="1222"/>
        <end position="1241"/>
    </location>
</feature>
<feature type="transmembrane region" description="Helical" evidence="8">
    <location>
        <begin position="1036"/>
        <end position="1062"/>
    </location>
</feature>